<sequence>MSDHILNQILEELKTMNTRIGNLESGQSELHQITRAIRDRQEENDAKLEALSMDVNKIHGNTVRIEQKLDDNINDIRGDIRYLSHRVVALEMEVDKLKNR</sequence>
<dbReference type="RefSeq" id="WP_182538821.1">
    <property type="nucleotide sequence ID" value="NZ_JACJIP010000034.1"/>
</dbReference>
<name>A0A7W3XTK6_9BACL</name>
<dbReference type="Proteomes" id="UP000567067">
    <property type="component" value="Unassembled WGS sequence"/>
</dbReference>
<proteinExistence type="predicted"/>
<dbReference type="EMBL" id="JACJIP010000034">
    <property type="protein sequence ID" value="MBA9087710.1"/>
    <property type="molecule type" value="Genomic_DNA"/>
</dbReference>
<dbReference type="AlphaFoldDB" id="A0A7W3XTK6"/>
<protein>
    <submittedName>
        <fullName evidence="1">Chromosome segregation ATPase</fullName>
    </submittedName>
</protein>
<gene>
    <name evidence="1" type="ORF">FHR92_004195</name>
</gene>
<reference evidence="1 2" key="1">
    <citation type="submission" date="2020-08" db="EMBL/GenBank/DDBJ databases">
        <title>Genomic Encyclopedia of Type Strains, Phase III (KMG-III): the genomes of soil and plant-associated and newly described type strains.</title>
        <authorList>
            <person name="Whitman W."/>
        </authorList>
    </citation>
    <scope>NUCLEOTIDE SEQUENCE [LARGE SCALE GENOMIC DNA]</scope>
    <source>
        <strain evidence="1 2">CECT 8693</strain>
    </source>
</reference>
<evidence type="ECO:0000313" key="2">
    <source>
        <dbReference type="Proteomes" id="UP000567067"/>
    </source>
</evidence>
<organism evidence="1 2">
    <name type="scientific">Fontibacillus solani</name>
    <dbReference type="NCBI Taxonomy" id="1572857"/>
    <lineage>
        <taxon>Bacteria</taxon>
        <taxon>Bacillati</taxon>
        <taxon>Bacillota</taxon>
        <taxon>Bacilli</taxon>
        <taxon>Bacillales</taxon>
        <taxon>Paenibacillaceae</taxon>
        <taxon>Fontibacillus</taxon>
    </lineage>
</organism>
<evidence type="ECO:0000313" key="1">
    <source>
        <dbReference type="EMBL" id="MBA9087710.1"/>
    </source>
</evidence>
<accession>A0A7W3XTK6</accession>
<comment type="caution">
    <text evidence="1">The sequence shown here is derived from an EMBL/GenBank/DDBJ whole genome shotgun (WGS) entry which is preliminary data.</text>
</comment>
<keyword evidence="2" id="KW-1185">Reference proteome</keyword>